<dbReference type="GO" id="GO:0005774">
    <property type="term" value="C:vacuolar membrane"/>
    <property type="evidence" value="ECO:0007669"/>
    <property type="project" value="UniProtKB-SubCell"/>
</dbReference>
<protein>
    <recommendedName>
        <fullName evidence="7">Efflux pump dotC</fullName>
    </recommendedName>
    <alternativeName>
        <fullName evidence="8">Dothistromin biosynthesis protein C</fullName>
    </alternativeName>
</protein>
<feature type="transmembrane region" description="Helical" evidence="10">
    <location>
        <begin position="197"/>
        <end position="216"/>
    </location>
</feature>
<dbReference type="Gene3D" id="1.20.1250.20">
    <property type="entry name" value="MFS general substrate transporter like domains"/>
    <property type="match status" value="1"/>
</dbReference>
<dbReference type="RefSeq" id="XP_015409115.1">
    <property type="nucleotide sequence ID" value="XM_015549498.1"/>
</dbReference>
<feature type="compositionally biased region" description="Polar residues" evidence="9">
    <location>
        <begin position="583"/>
        <end position="596"/>
    </location>
</feature>
<dbReference type="InterPro" id="IPR011701">
    <property type="entry name" value="MFS"/>
</dbReference>
<accession>A0A0L1J8Z5</accession>
<keyword evidence="13" id="KW-1185">Reference proteome</keyword>
<evidence type="ECO:0000256" key="5">
    <source>
        <dbReference type="ARBA" id="ARBA00023136"/>
    </source>
</evidence>
<feature type="transmembrane region" description="Helical" evidence="10">
    <location>
        <begin position="544"/>
        <end position="562"/>
    </location>
</feature>
<feature type="domain" description="Major facilitator superfamily (MFS) profile" evidence="11">
    <location>
        <begin position="75"/>
        <end position="567"/>
    </location>
</feature>
<dbReference type="Gene3D" id="1.20.1720.10">
    <property type="entry name" value="Multidrug resistance protein D"/>
    <property type="match status" value="1"/>
</dbReference>
<feature type="transmembrane region" description="Helical" evidence="10">
    <location>
        <begin position="109"/>
        <end position="128"/>
    </location>
</feature>
<dbReference type="PROSITE" id="PS50850">
    <property type="entry name" value="MFS"/>
    <property type="match status" value="1"/>
</dbReference>
<evidence type="ECO:0000259" key="11">
    <source>
        <dbReference type="PROSITE" id="PS50850"/>
    </source>
</evidence>
<feature type="transmembrane region" description="Helical" evidence="10">
    <location>
        <begin position="374"/>
        <end position="392"/>
    </location>
</feature>
<evidence type="ECO:0000256" key="4">
    <source>
        <dbReference type="ARBA" id="ARBA00022989"/>
    </source>
</evidence>
<feature type="transmembrane region" description="Helical" evidence="10">
    <location>
        <begin position="295"/>
        <end position="314"/>
    </location>
</feature>
<feature type="transmembrane region" description="Helical" evidence="10">
    <location>
        <begin position="171"/>
        <end position="190"/>
    </location>
</feature>
<evidence type="ECO:0000256" key="2">
    <source>
        <dbReference type="ARBA" id="ARBA00007520"/>
    </source>
</evidence>
<dbReference type="PANTHER" id="PTHR23501">
    <property type="entry name" value="MAJOR FACILITATOR SUPERFAMILY"/>
    <property type="match status" value="1"/>
</dbReference>
<evidence type="ECO:0000256" key="9">
    <source>
        <dbReference type="SAM" id="MobiDB-lite"/>
    </source>
</evidence>
<feature type="compositionally biased region" description="Polar residues" evidence="9">
    <location>
        <begin position="1"/>
        <end position="12"/>
    </location>
</feature>
<dbReference type="GeneID" id="26806045"/>
<gene>
    <name evidence="12" type="ORF">ANOM_004241</name>
</gene>
<evidence type="ECO:0000256" key="3">
    <source>
        <dbReference type="ARBA" id="ARBA00022692"/>
    </source>
</evidence>
<evidence type="ECO:0000313" key="12">
    <source>
        <dbReference type="EMBL" id="KNG88192.1"/>
    </source>
</evidence>
<feature type="transmembrane region" description="Helical" evidence="10">
    <location>
        <begin position="263"/>
        <end position="283"/>
    </location>
</feature>
<dbReference type="Proteomes" id="UP000037505">
    <property type="component" value="Unassembled WGS sequence"/>
</dbReference>
<dbReference type="OrthoDB" id="10021397at2759"/>
<comment type="caution">
    <text evidence="12">The sequence shown here is derived from an EMBL/GenBank/DDBJ whole genome shotgun (WGS) entry which is preliminary data.</text>
</comment>
<dbReference type="EMBL" id="JNOM01000059">
    <property type="protein sequence ID" value="KNG88192.1"/>
    <property type="molecule type" value="Genomic_DNA"/>
</dbReference>
<dbReference type="InterPro" id="IPR036259">
    <property type="entry name" value="MFS_trans_sf"/>
</dbReference>
<name>A0A0L1J8Z5_ASPN3</name>
<organism evidence="12 13">
    <name type="scientific">Aspergillus nomiae NRRL (strain ATCC 15546 / NRRL 13137 / CBS 260.88 / M93)</name>
    <dbReference type="NCBI Taxonomy" id="1509407"/>
    <lineage>
        <taxon>Eukaryota</taxon>
        <taxon>Fungi</taxon>
        <taxon>Dikarya</taxon>
        <taxon>Ascomycota</taxon>
        <taxon>Pezizomycotina</taxon>
        <taxon>Eurotiomycetes</taxon>
        <taxon>Eurotiomycetidae</taxon>
        <taxon>Eurotiales</taxon>
        <taxon>Aspergillaceae</taxon>
        <taxon>Aspergillus</taxon>
        <taxon>Aspergillus subgen. Circumdati</taxon>
    </lineage>
</organism>
<comment type="similarity">
    <text evidence="2">Belongs to the major facilitator superfamily. TCR/Tet family.</text>
</comment>
<feature type="region of interest" description="Disordered" evidence="9">
    <location>
        <begin position="573"/>
        <end position="596"/>
    </location>
</feature>
<feature type="region of interest" description="Disordered" evidence="9">
    <location>
        <begin position="1"/>
        <end position="64"/>
    </location>
</feature>
<feature type="transmembrane region" description="Helical" evidence="10">
    <location>
        <begin position="429"/>
        <end position="450"/>
    </location>
</feature>
<keyword evidence="3 10" id="KW-0812">Transmembrane</keyword>
<evidence type="ECO:0000256" key="7">
    <source>
        <dbReference type="ARBA" id="ARBA00069956"/>
    </source>
</evidence>
<reference evidence="12 13" key="1">
    <citation type="submission" date="2014-06" db="EMBL/GenBank/DDBJ databases">
        <title>The Genome of the Aflatoxigenic Filamentous Fungus Aspergillus nomius.</title>
        <authorList>
            <person name="Moore M.G."/>
            <person name="Shannon B.M."/>
            <person name="Brian M.M."/>
        </authorList>
    </citation>
    <scope>NUCLEOTIDE SEQUENCE [LARGE SCALE GENOMIC DNA]</scope>
    <source>
        <strain evidence="12 13">NRRL 13137</strain>
    </source>
</reference>
<sequence>MALSTDSSSSGDLAQRPVHSQEVLELDIPEPYNGSELNRSNDGFEMSRLASSPQNELQEPDSTDESRSKWRIVAIMLALSLSLFISALDQTIVATATPTISAELHSGTGYVWIGGAYLIANAASSNIWANLSDIWGRKPILLAAVALFFGASIICAKAINMPMLVAGRGVQGIAGGGIIQMITITISDLFSVRLRSLFMGLVEFIWAIAGALGPIVGGAFTQSISWRWIFWINLPICGTAFVLILFFLDVYNPKTGVLEGIKAVDWFGSFSILGLTVMVLLGLDFGGATFPWSSPKVICLIVFGCLMSLFFIYSEKRLAKYPLMPLGIFKNRSNVACFVVAFTHGFAFLGQEYYLPLYFQSAKEASPFHSGLLLLPYVLAEAAISLAAGVIIHRTGHYLEIVWTGTALVLLGSGLLIDFNATSSLAKIICYQIVAGAGCGLLFFPPLLALQSNVAQDENASATATFGFIRNMAMAMSVVLGGVIFQNGMNTRQSDLLATGLSDSIVKELTGSEAAANVMVIQSISDTLQRSVVKDAYAWSMRNIWILYTSLGACGLIFSLLITRQHLSVEHVETKTGLKEKQPLTQSRQNEPVSEP</sequence>
<feature type="transmembrane region" description="Helical" evidence="10">
    <location>
        <begin position="335"/>
        <end position="354"/>
    </location>
</feature>
<comment type="function">
    <text evidence="6">Efflux pump; part of the gene cluster that mediates the biosynthesis of dothistromin (DOTH), a polyketide toxin very similar in structure to the aflatoxin precursor, versicolorin B. One function of dotC may be to transport early-stage dothistromin biosynthetic intermediates from the cytoplasm into vacuoles, thereby affecting the rate of dothistromin production.</text>
</comment>
<dbReference type="PANTHER" id="PTHR23501:SF158">
    <property type="entry name" value="TRANSPORTER, PUTATIVE (AFU_ORTHOLOGUE AFUA_5G14490)-RELATED"/>
    <property type="match status" value="1"/>
</dbReference>
<evidence type="ECO:0000256" key="1">
    <source>
        <dbReference type="ARBA" id="ARBA00004128"/>
    </source>
</evidence>
<keyword evidence="5 10" id="KW-0472">Membrane</keyword>
<dbReference type="Pfam" id="PF07690">
    <property type="entry name" value="MFS_1"/>
    <property type="match status" value="1"/>
</dbReference>
<keyword evidence="4 10" id="KW-1133">Transmembrane helix</keyword>
<dbReference type="CDD" id="cd17502">
    <property type="entry name" value="MFS_Azr1_MDR_like"/>
    <property type="match status" value="1"/>
</dbReference>
<proteinExistence type="inferred from homology"/>
<dbReference type="GO" id="GO:0005886">
    <property type="term" value="C:plasma membrane"/>
    <property type="evidence" value="ECO:0007669"/>
    <property type="project" value="TreeGrafter"/>
</dbReference>
<dbReference type="FunFam" id="1.20.1250.20:FF:000196">
    <property type="entry name" value="MFS toxin efflux pump (AflT)"/>
    <property type="match status" value="1"/>
</dbReference>
<feature type="compositionally biased region" description="Basic and acidic residues" evidence="9">
    <location>
        <begin position="573"/>
        <end position="582"/>
    </location>
</feature>
<feature type="transmembrane region" description="Helical" evidence="10">
    <location>
        <begin position="462"/>
        <end position="485"/>
    </location>
</feature>
<feature type="transmembrane region" description="Helical" evidence="10">
    <location>
        <begin position="399"/>
        <end position="417"/>
    </location>
</feature>
<feature type="transmembrane region" description="Helical" evidence="10">
    <location>
        <begin position="228"/>
        <end position="251"/>
    </location>
</feature>
<evidence type="ECO:0000256" key="6">
    <source>
        <dbReference type="ARBA" id="ARBA00057269"/>
    </source>
</evidence>
<comment type="subcellular location">
    <subcellularLocation>
        <location evidence="1">Vacuole membrane</location>
        <topology evidence="1">Multi-pass membrane protein</topology>
    </subcellularLocation>
</comment>
<evidence type="ECO:0000313" key="13">
    <source>
        <dbReference type="Proteomes" id="UP000037505"/>
    </source>
</evidence>
<dbReference type="FunFam" id="1.20.1720.10:FF:000014">
    <property type="entry name" value="MFS drug transporter, putative"/>
    <property type="match status" value="1"/>
</dbReference>
<dbReference type="GO" id="GO:0022857">
    <property type="term" value="F:transmembrane transporter activity"/>
    <property type="evidence" value="ECO:0007669"/>
    <property type="project" value="InterPro"/>
</dbReference>
<dbReference type="SUPFAM" id="SSF103473">
    <property type="entry name" value="MFS general substrate transporter"/>
    <property type="match status" value="1"/>
</dbReference>
<feature type="transmembrane region" description="Helical" evidence="10">
    <location>
        <begin position="72"/>
        <end position="97"/>
    </location>
</feature>
<dbReference type="InterPro" id="IPR020846">
    <property type="entry name" value="MFS_dom"/>
</dbReference>
<dbReference type="AlphaFoldDB" id="A0A0L1J8Z5"/>
<feature type="transmembrane region" description="Helical" evidence="10">
    <location>
        <begin position="140"/>
        <end position="159"/>
    </location>
</feature>
<evidence type="ECO:0000256" key="8">
    <source>
        <dbReference type="ARBA" id="ARBA00083178"/>
    </source>
</evidence>
<evidence type="ECO:0000256" key="10">
    <source>
        <dbReference type="SAM" id="Phobius"/>
    </source>
</evidence>